<feature type="signal peptide" evidence="1">
    <location>
        <begin position="1"/>
        <end position="23"/>
    </location>
</feature>
<feature type="chain" id="PRO_5013094067" description="WAP domain-containing protein" evidence="1">
    <location>
        <begin position="24"/>
        <end position="116"/>
    </location>
</feature>
<keyword evidence="3" id="KW-1185">Reference proteome</keyword>
<reference evidence="3" key="1">
    <citation type="submission" date="2017-01" db="EMBL/GenBank/DDBJ databases">
        <title>Comparative genomics of anhydrobiosis in the tardigrade Hypsibius dujardini.</title>
        <authorList>
            <person name="Yoshida Y."/>
            <person name="Koutsovoulos G."/>
            <person name="Laetsch D."/>
            <person name="Stevens L."/>
            <person name="Kumar S."/>
            <person name="Horikawa D."/>
            <person name="Ishino K."/>
            <person name="Komine S."/>
            <person name="Tomita M."/>
            <person name="Blaxter M."/>
            <person name="Arakawa K."/>
        </authorList>
    </citation>
    <scope>NUCLEOTIDE SEQUENCE [LARGE SCALE GENOMIC DNA]</scope>
    <source>
        <strain evidence="3">Z151</strain>
    </source>
</reference>
<dbReference type="AlphaFoldDB" id="A0A1W0WUU1"/>
<dbReference type="Proteomes" id="UP000192578">
    <property type="component" value="Unassembled WGS sequence"/>
</dbReference>
<evidence type="ECO:0000313" key="2">
    <source>
        <dbReference type="EMBL" id="OQV18979.1"/>
    </source>
</evidence>
<sequence length="116" mass="12523">MPSILWTTIVFATVYLTFNAVSTDGASRPASTTGRPQHTGKSGLCPRPDCQMGVNCAPAYDCCLLGGSRFCVPLDRITSRCPAEVKCKTDYDCQPEEDKCCPARNGKLVCTHAVFV</sequence>
<gene>
    <name evidence="2" type="ORF">BV898_07034</name>
</gene>
<protein>
    <recommendedName>
        <fullName evidence="4">WAP domain-containing protein</fullName>
    </recommendedName>
</protein>
<proteinExistence type="predicted"/>
<evidence type="ECO:0008006" key="4">
    <source>
        <dbReference type="Google" id="ProtNLM"/>
    </source>
</evidence>
<comment type="caution">
    <text evidence="2">The sequence shown here is derived from an EMBL/GenBank/DDBJ whole genome shotgun (WGS) entry which is preliminary data.</text>
</comment>
<dbReference type="EMBL" id="MTYJ01000044">
    <property type="protein sequence ID" value="OQV18979.1"/>
    <property type="molecule type" value="Genomic_DNA"/>
</dbReference>
<evidence type="ECO:0000313" key="3">
    <source>
        <dbReference type="Proteomes" id="UP000192578"/>
    </source>
</evidence>
<evidence type="ECO:0000256" key="1">
    <source>
        <dbReference type="SAM" id="SignalP"/>
    </source>
</evidence>
<organism evidence="2 3">
    <name type="scientific">Hypsibius exemplaris</name>
    <name type="common">Freshwater tardigrade</name>
    <dbReference type="NCBI Taxonomy" id="2072580"/>
    <lineage>
        <taxon>Eukaryota</taxon>
        <taxon>Metazoa</taxon>
        <taxon>Ecdysozoa</taxon>
        <taxon>Tardigrada</taxon>
        <taxon>Eutardigrada</taxon>
        <taxon>Parachela</taxon>
        <taxon>Hypsibioidea</taxon>
        <taxon>Hypsibiidae</taxon>
        <taxon>Hypsibius</taxon>
    </lineage>
</organism>
<name>A0A1W0WUU1_HYPEX</name>
<accession>A0A1W0WUU1</accession>
<keyword evidence="1" id="KW-0732">Signal</keyword>